<dbReference type="InterPro" id="IPR011013">
    <property type="entry name" value="Gal_mutarotase_sf_dom"/>
</dbReference>
<dbReference type="InterPro" id="IPR044913">
    <property type="entry name" value="P_trefoil_dom_sf"/>
</dbReference>
<name>A0AAD9ISG0_9ANNE</name>
<dbReference type="CDD" id="cd14752">
    <property type="entry name" value="GH31_N"/>
    <property type="match status" value="1"/>
</dbReference>
<evidence type="ECO:0000256" key="8">
    <source>
        <dbReference type="SAM" id="Phobius"/>
    </source>
</evidence>
<keyword evidence="8" id="KW-1133">Transmembrane helix</keyword>
<dbReference type="GO" id="GO:0004558">
    <property type="term" value="F:alpha-1,4-glucosidase activity"/>
    <property type="evidence" value="ECO:0007669"/>
    <property type="project" value="TreeGrafter"/>
</dbReference>
<sequence length="563" mass="64284">MAETGMKKSTIIMCSVAIGSLSLGAIVGLVLHYTVRDEPLEPGPRYDVVGNCIPQGDISKANCDNRGCTWREPTDGAPWCTFPPGYGYIMDGPIEETSLGYRVKLAKSPTGAPLYSDDLMKLTFEAEFHSDYRIRLKFSDPERSRYQIPTEAINIESPDRIADNETRLYDVIFQNEQQFGLMVIRRSSGEAVFNITVNGLVFSDKYIQITNRLASSHLYGLGEHNHQQYKHSMNWKNWTIFTRDEAPVDHWNLYGAQPFYMNLEEDGNSNGVLLLNSNAMDIVLQPDPHPAITYHVIGGILDFYVFLGPTPENIVQQYTEAVGRPFMPPYWALGFQLSRWGYANLTQMETVVNRNRDAGIPQDVQYGDIDYMQSKLDFTYDKQKFAGLPKFVDELHDNGQRFIIILDHCIGSNETLFNLTLNGDYPPYYDGIKEDVFIRDPRNGGDYLKGQTGADICGFWFAASEEMCIRWMQLGAFYPFSRNHNGEGWPDQDPAAFGQPMTRISRDILMTRYRLLPYLYTLLHEAHTDGSTVVRPLMNEVPQWLNAIFRKLDGTNFMEYVFE</sequence>
<dbReference type="InterPro" id="IPR000322">
    <property type="entry name" value="Glyco_hydro_31_TIM"/>
</dbReference>
<feature type="transmembrane region" description="Helical" evidence="8">
    <location>
        <begin position="12"/>
        <end position="35"/>
    </location>
</feature>
<dbReference type="GO" id="GO:0030246">
    <property type="term" value="F:carbohydrate binding"/>
    <property type="evidence" value="ECO:0007669"/>
    <property type="project" value="InterPro"/>
</dbReference>
<feature type="disulfide bond" evidence="6">
    <location>
        <begin position="63"/>
        <end position="80"/>
    </location>
</feature>
<keyword evidence="7" id="KW-0378">Hydrolase</keyword>
<dbReference type="CDD" id="cd00111">
    <property type="entry name" value="Trefoil"/>
    <property type="match status" value="1"/>
</dbReference>
<keyword evidence="11" id="KW-1185">Reference proteome</keyword>
<feature type="domain" description="P-type" evidence="9">
    <location>
        <begin position="33"/>
        <end position="84"/>
    </location>
</feature>
<dbReference type="PANTHER" id="PTHR22762:SF133">
    <property type="entry name" value="P-TYPE DOMAIN-CONTAINING PROTEIN"/>
    <property type="match status" value="1"/>
</dbReference>
<dbReference type="GO" id="GO:0016020">
    <property type="term" value="C:membrane"/>
    <property type="evidence" value="ECO:0007669"/>
    <property type="project" value="UniProtKB-SubCell"/>
</dbReference>
<comment type="caution">
    <text evidence="10">The sequence shown here is derived from an EMBL/GenBank/DDBJ whole genome shotgun (WGS) entry which is preliminary data.</text>
</comment>
<evidence type="ECO:0000313" key="10">
    <source>
        <dbReference type="EMBL" id="KAK2139791.1"/>
    </source>
</evidence>
<evidence type="ECO:0000256" key="6">
    <source>
        <dbReference type="PROSITE-ProRule" id="PRU00779"/>
    </source>
</evidence>
<gene>
    <name evidence="10" type="ORF">LSH36_1612g00000</name>
</gene>
<accession>A0AAD9ISG0</accession>
<dbReference type="InterPro" id="IPR017853">
    <property type="entry name" value="GH"/>
</dbReference>
<dbReference type="SUPFAM" id="SSF51445">
    <property type="entry name" value="(Trans)glycosidases"/>
    <property type="match status" value="2"/>
</dbReference>
<protein>
    <recommendedName>
        <fullName evidence="9">P-type domain-containing protein</fullName>
    </recommendedName>
</protein>
<dbReference type="PANTHER" id="PTHR22762">
    <property type="entry name" value="ALPHA-GLUCOSIDASE"/>
    <property type="match status" value="1"/>
</dbReference>
<dbReference type="Gene3D" id="4.10.110.10">
    <property type="entry name" value="Spasmolytic Protein, domain 1"/>
    <property type="match status" value="1"/>
</dbReference>
<keyword evidence="3 8" id="KW-0472">Membrane</keyword>
<comment type="similarity">
    <text evidence="2 7">Belongs to the glycosyl hydrolase 31 family.</text>
</comment>
<keyword evidence="8" id="KW-0812">Transmembrane</keyword>
<evidence type="ECO:0000256" key="4">
    <source>
        <dbReference type="ARBA" id="ARBA00023157"/>
    </source>
</evidence>
<dbReference type="InterPro" id="IPR000519">
    <property type="entry name" value="P_trefoil_dom"/>
</dbReference>
<dbReference type="PROSITE" id="PS51448">
    <property type="entry name" value="P_TREFOIL_2"/>
    <property type="match status" value="1"/>
</dbReference>
<evidence type="ECO:0000256" key="3">
    <source>
        <dbReference type="ARBA" id="ARBA00023136"/>
    </source>
</evidence>
<dbReference type="AlphaFoldDB" id="A0AAD9ISG0"/>
<proteinExistence type="inferred from homology"/>
<dbReference type="Pfam" id="PF00088">
    <property type="entry name" value="Trefoil"/>
    <property type="match status" value="1"/>
</dbReference>
<evidence type="ECO:0000256" key="7">
    <source>
        <dbReference type="RuleBase" id="RU361185"/>
    </source>
</evidence>
<comment type="subcellular location">
    <subcellularLocation>
        <location evidence="1">Membrane</location>
    </subcellularLocation>
</comment>
<comment type="caution">
    <text evidence="6">Lacks conserved residue(s) required for the propagation of feature annotation.</text>
</comment>
<evidence type="ECO:0000313" key="11">
    <source>
        <dbReference type="Proteomes" id="UP001208570"/>
    </source>
</evidence>
<keyword evidence="5" id="KW-0325">Glycoprotein</keyword>
<dbReference type="Proteomes" id="UP001208570">
    <property type="component" value="Unassembled WGS sequence"/>
</dbReference>
<keyword evidence="4 6" id="KW-1015">Disulfide bond</keyword>
<evidence type="ECO:0000256" key="1">
    <source>
        <dbReference type="ARBA" id="ARBA00004370"/>
    </source>
</evidence>
<evidence type="ECO:0000256" key="2">
    <source>
        <dbReference type="ARBA" id="ARBA00007806"/>
    </source>
</evidence>
<dbReference type="SUPFAM" id="SSF74650">
    <property type="entry name" value="Galactose mutarotase-like"/>
    <property type="match status" value="1"/>
</dbReference>
<reference evidence="10" key="1">
    <citation type="journal article" date="2023" name="Mol. Biol. Evol.">
        <title>Third-Generation Sequencing Reveals the Adaptive Role of the Epigenome in Three Deep-Sea Polychaetes.</title>
        <authorList>
            <person name="Perez M."/>
            <person name="Aroh O."/>
            <person name="Sun Y."/>
            <person name="Lan Y."/>
            <person name="Juniper S.K."/>
            <person name="Young C.R."/>
            <person name="Angers B."/>
            <person name="Qian P.Y."/>
        </authorList>
    </citation>
    <scope>NUCLEOTIDE SEQUENCE</scope>
    <source>
        <strain evidence="10">P08H-3</strain>
    </source>
</reference>
<evidence type="ECO:0000256" key="5">
    <source>
        <dbReference type="ARBA" id="ARBA00023180"/>
    </source>
</evidence>
<dbReference type="Gene3D" id="3.20.20.80">
    <property type="entry name" value="Glycosidases"/>
    <property type="match status" value="2"/>
</dbReference>
<dbReference type="Pfam" id="PF01055">
    <property type="entry name" value="Glyco_hydro_31_2nd"/>
    <property type="match status" value="2"/>
</dbReference>
<dbReference type="Gene3D" id="2.60.40.1760">
    <property type="entry name" value="glycosyl hydrolase (family 31)"/>
    <property type="match status" value="1"/>
</dbReference>
<dbReference type="EMBL" id="JAODUP010001612">
    <property type="protein sequence ID" value="KAK2139791.1"/>
    <property type="molecule type" value="Genomic_DNA"/>
</dbReference>
<evidence type="ECO:0000259" key="9">
    <source>
        <dbReference type="PROSITE" id="PS51448"/>
    </source>
</evidence>
<dbReference type="GO" id="GO:0005975">
    <property type="term" value="P:carbohydrate metabolic process"/>
    <property type="evidence" value="ECO:0007669"/>
    <property type="project" value="InterPro"/>
</dbReference>
<organism evidence="10 11">
    <name type="scientific">Paralvinella palmiformis</name>
    <dbReference type="NCBI Taxonomy" id="53620"/>
    <lineage>
        <taxon>Eukaryota</taxon>
        <taxon>Metazoa</taxon>
        <taxon>Spiralia</taxon>
        <taxon>Lophotrochozoa</taxon>
        <taxon>Annelida</taxon>
        <taxon>Polychaeta</taxon>
        <taxon>Sedentaria</taxon>
        <taxon>Canalipalpata</taxon>
        <taxon>Terebellida</taxon>
        <taxon>Terebelliformia</taxon>
        <taxon>Alvinellidae</taxon>
        <taxon>Paralvinella</taxon>
    </lineage>
</organism>
<keyword evidence="7" id="KW-0326">Glycosidase</keyword>